<dbReference type="GO" id="GO:0051301">
    <property type="term" value="P:cell division"/>
    <property type="evidence" value="ECO:0007669"/>
    <property type="project" value="UniProtKB-KW"/>
</dbReference>
<evidence type="ECO:0000313" key="9">
    <source>
        <dbReference type="Proteomes" id="UP000001542"/>
    </source>
</evidence>
<dbReference type="EC" id="3.1.3.48" evidence="2"/>
<evidence type="ECO:0000256" key="3">
    <source>
        <dbReference type="ARBA" id="ARBA00022618"/>
    </source>
</evidence>
<dbReference type="KEGG" id="tva:4750013"/>
<dbReference type="GO" id="GO:0005634">
    <property type="term" value="C:nucleus"/>
    <property type="evidence" value="ECO:0000318"/>
    <property type="project" value="GO_Central"/>
</dbReference>
<evidence type="ECO:0000259" key="7">
    <source>
        <dbReference type="PROSITE" id="PS50206"/>
    </source>
</evidence>
<evidence type="ECO:0000256" key="5">
    <source>
        <dbReference type="ARBA" id="ARBA00022912"/>
    </source>
</evidence>
<dbReference type="EMBL" id="DS113974">
    <property type="protein sequence ID" value="EAX92302.1"/>
    <property type="molecule type" value="Genomic_DNA"/>
</dbReference>
<dbReference type="SUPFAM" id="SSF52821">
    <property type="entry name" value="Rhodanese/Cell cycle control phosphatase"/>
    <property type="match status" value="1"/>
</dbReference>
<dbReference type="GO" id="GO:0005737">
    <property type="term" value="C:cytoplasm"/>
    <property type="evidence" value="ECO:0000318"/>
    <property type="project" value="GO_Central"/>
</dbReference>
<dbReference type="SMR" id="A2FS10"/>
<dbReference type="PANTHER" id="PTHR10828">
    <property type="entry name" value="M-PHASE INDUCER PHOSPHATASE DUAL SPECIFICITY PHOSPHATASE CDC25"/>
    <property type="match status" value="1"/>
</dbReference>
<dbReference type="OrthoDB" id="102559at2759"/>
<dbReference type="FunFam" id="3.40.250.10:FF:000134">
    <property type="entry name" value="Arsenate reductase"/>
    <property type="match status" value="1"/>
</dbReference>
<dbReference type="PANTHER" id="PTHR10828:SF38">
    <property type="entry name" value="ARSENICAL-RESISTANCE PROTEIN 2-RELATED"/>
    <property type="match status" value="1"/>
</dbReference>
<protein>
    <recommendedName>
        <fullName evidence="2">protein-tyrosine-phosphatase</fullName>
        <ecNumber evidence="2">3.1.3.48</ecNumber>
    </recommendedName>
</protein>
<keyword evidence="3" id="KW-0132">Cell division</keyword>
<dbReference type="InterPro" id="IPR001763">
    <property type="entry name" value="Rhodanese-like_dom"/>
</dbReference>
<dbReference type="PROSITE" id="PS50206">
    <property type="entry name" value="RHODANESE_3"/>
    <property type="match status" value="1"/>
</dbReference>
<dbReference type="AlphaFoldDB" id="A2FS10"/>
<dbReference type="PRINTS" id="PR00716">
    <property type="entry name" value="MPIPHPHTASE"/>
</dbReference>
<dbReference type="Proteomes" id="UP000001542">
    <property type="component" value="Unassembled WGS sequence"/>
</dbReference>
<dbReference type="Gene3D" id="3.40.250.10">
    <property type="entry name" value="Rhodanese-like domain"/>
    <property type="match status" value="1"/>
</dbReference>
<reference evidence="8" key="2">
    <citation type="journal article" date="2007" name="Science">
        <title>Draft genome sequence of the sexually transmitted pathogen Trichomonas vaginalis.</title>
        <authorList>
            <person name="Carlton J.M."/>
            <person name="Hirt R.P."/>
            <person name="Silva J.C."/>
            <person name="Delcher A.L."/>
            <person name="Schatz M."/>
            <person name="Zhao Q."/>
            <person name="Wortman J.R."/>
            <person name="Bidwell S.L."/>
            <person name="Alsmark U.C.M."/>
            <person name="Besteiro S."/>
            <person name="Sicheritz-Ponten T."/>
            <person name="Noel C.J."/>
            <person name="Dacks J.B."/>
            <person name="Foster P.G."/>
            <person name="Simillion C."/>
            <person name="Van de Peer Y."/>
            <person name="Miranda-Saavedra D."/>
            <person name="Barton G.J."/>
            <person name="Westrop G.D."/>
            <person name="Mueller S."/>
            <person name="Dessi D."/>
            <person name="Fiori P.L."/>
            <person name="Ren Q."/>
            <person name="Paulsen I."/>
            <person name="Zhang H."/>
            <person name="Bastida-Corcuera F.D."/>
            <person name="Simoes-Barbosa A."/>
            <person name="Brown M.T."/>
            <person name="Hayes R.D."/>
            <person name="Mukherjee M."/>
            <person name="Okumura C.Y."/>
            <person name="Schneider R."/>
            <person name="Smith A.J."/>
            <person name="Vanacova S."/>
            <person name="Villalvazo M."/>
            <person name="Haas B.J."/>
            <person name="Pertea M."/>
            <person name="Feldblyum T.V."/>
            <person name="Utterback T.R."/>
            <person name="Shu C.L."/>
            <person name="Osoegawa K."/>
            <person name="de Jong P.J."/>
            <person name="Hrdy I."/>
            <person name="Horvathova L."/>
            <person name="Zubacova Z."/>
            <person name="Dolezal P."/>
            <person name="Malik S.B."/>
            <person name="Logsdon J.M. Jr."/>
            <person name="Henze K."/>
            <person name="Gupta A."/>
            <person name="Wang C.C."/>
            <person name="Dunne R.L."/>
            <person name="Upcroft J.A."/>
            <person name="Upcroft P."/>
            <person name="White O."/>
            <person name="Salzberg S.L."/>
            <person name="Tang P."/>
            <person name="Chiu C.-H."/>
            <person name="Lee Y.-S."/>
            <person name="Embley T.M."/>
            <person name="Coombs G.H."/>
            <person name="Mottram J.C."/>
            <person name="Tachezy J."/>
            <person name="Fraser-Liggett C.M."/>
            <person name="Johnson P.J."/>
        </authorList>
    </citation>
    <scope>NUCLEOTIDE SEQUENCE [LARGE SCALE GENOMIC DNA]</scope>
    <source>
        <strain evidence="8">G3</strain>
    </source>
</reference>
<dbReference type="InParanoid" id="A2FS10"/>
<sequence length="126" mass="13903">MSERCVTTVTPAQIVGSFGTNCQMMIVDCRDADYNDGGHIKTAINIPSSRLVGNNIEKLVNDCAKDGISTLVFYCQYGQQRSVKAANAANRYINELEVKPLVQISYLKGGFQDFLRKYAGTENVVK</sequence>
<dbReference type="VEuPathDB" id="TrichDB:TVAG_337220"/>
<accession>A2FS10</accession>
<dbReference type="Pfam" id="PF00581">
    <property type="entry name" value="Rhodanese"/>
    <property type="match status" value="1"/>
</dbReference>
<dbReference type="GO" id="GO:0004725">
    <property type="term" value="F:protein tyrosine phosphatase activity"/>
    <property type="evidence" value="ECO:0000318"/>
    <property type="project" value="GO_Central"/>
</dbReference>
<dbReference type="GO" id="GO:1902751">
    <property type="term" value="P:positive regulation of cell cycle G2/M phase transition"/>
    <property type="evidence" value="ECO:0007669"/>
    <property type="project" value="InterPro"/>
</dbReference>
<reference evidence="8" key="1">
    <citation type="submission" date="2006-10" db="EMBL/GenBank/DDBJ databases">
        <authorList>
            <person name="Amadeo P."/>
            <person name="Zhao Q."/>
            <person name="Wortman J."/>
            <person name="Fraser-Liggett C."/>
            <person name="Carlton J."/>
        </authorList>
    </citation>
    <scope>NUCLEOTIDE SEQUENCE</scope>
    <source>
        <strain evidence="8">G3</strain>
    </source>
</reference>
<evidence type="ECO:0000256" key="4">
    <source>
        <dbReference type="ARBA" id="ARBA00022801"/>
    </source>
</evidence>
<dbReference type="STRING" id="5722.A2FS10"/>
<dbReference type="SMART" id="SM00450">
    <property type="entry name" value="RHOD"/>
    <property type="match status" value="1"/>
</dbReference>
<keyword evidence="4" id="KW-0378">Hydrolase</keyword>
<dbReference type="FunCoup" id="A2FS10">
    <property type="interactions" value="305"/>
</dbReference>
<evidence type="ECO:0000256" key="2">
    <source>
        <dbReference type="ARBA" id="ARBA00013064"/>
    </source>
</evidence>
<evidence type="ECO:0000313" key="8">
    <source>
        <dbReference type="EMBL" id="EAX92302.1"/>
    </source>
</evidence>
<feature type="domain" description="Rhodanese" evidence="7">
    <location>
        <begin position="26"/>
        <end position="123"/>
    </location>
</feature>
<comment type="similarity">
    <text evidence="1">Belongs to the MPI phosphatase family.</text>
</comment>
<evidence type="ECO:0000256" key="6">
    <source>
        <dbReference type="ARBA" id="ARBA00023306"/>
    </source>
</evidence>
<dbReference type="VEuPathDB" id="TrichDB:TVAGG3_0187840"/>
<gene>
    <name evidence="8" type="ORF">TVAG_337220</name>
</gene>
<name>A2FS10_TRIV3</name>
<keyword evidence="9" id="KW-1185">Reference proteome</keyword>
<keyword evidence="5" id="KW-0904">Protein phosphatase</keyword>
<organism evidence="8 9">
    <name type="scientific">Trichomonas vaginalis (strain ATCC PRA-98 / G3)</name>
    <dbReference type="NCBI Taxonomy" id="412133"/>
    <lineage>
        <taxon>Eukaryota</taxon>
        <taxon>Metamonada</taxon>
        <taxon>Parabasalia</taxon>
        <taxon>Trichomonadida</taxon>
        <taxon>Trichomonadidae</taxon>
        <taxon>Trichomonas</taxon>
    </lineage>
</organism>
<proteinExistence type="inferred from homology"/>
<dbReference type="InterPro" id="IPR036873">
    <property type="entry name" value="Rhodanese-like_dom_sf"/>
</dbReference>
<dbReference type="InterPro" id="IPR000751">
    <property type="entry name" value="MPI_Phosphatase"/>
</dbReference>
<dbReference type="RefSeq" id="XP_001305232.1">
    <property type="nucleotide sequence ID" value="XM_001305231.1"/>
</dbReference>
<keyword evidence="6" id="KW-0131">Cell cycle</keyword>
<evidence type="ECO:0000256" key="1">
    <source>
        <dbReference type="ARBA" id="ARBA00011065"/>
    </source>
</evidence>